<dbReference type="Proteomes" id="UP000701341">
    <property type="component" value="Unassembled WGS sequence"/>
</dbReference>
<evidence type="ECO:0000313" key="2">
    <source>
        <dbReference type="Proteomes" id="UP000701341"/>
    </source>
</evidence>
<comment type="caution">
    <text evidence="1">The sequence shown here is derived from an EMBL/GenBank/DDBJ whole genome shotgun (WGS) entry which is preliminary data.</text>
</comment>
<dbReference type="OrthoDB" id="3468019at2759"/>
<accession>A0A9P5KZ53</accession>
<reference evidence="1" key="1">
    <citation type="submission" date="2020-02" db="EMBL/GenBank/DDBJ databases">
        <authorList>
            <person name="Lichtner F.J."/>
        </authorList>
    </citation>
    <scope>NUCLEOTIDE SEQUENCE</scope>
    <source>
        <strain evidence="1">G10</strain>
    </source>
</reference>
<dbReference type="InterPro" id="IPR032710">
    <property type="entry name" value="NTF2-like_dom_sf"/>
</dbReference>
<dbReference type="Gene3D" id="3.10.450.50">
    <property type="match status" value="1"/>
</dbReference>
<protein>
    <recommendedName>
        <fullName evidence="3">SnoaL-like domain-containing protein</fullName>
    </recommendedName>
</protein>
<gene>
    <name evidence="1" type="ORF">PCG10_002148</name>
</gene>
<keyword evidence="2" id="KW-1185">Reference proteome</keyword>
<evidence type="ECO:0008006" key="3">
    <source>
        <dbReference type="Google" id="ProtNLM"/>
    </source>
</evidence>
<proteinExistence type="predicted"/>
<sequence length="134" mass="15756">MAVLDFSYDQALFPKHLRLVLERLTETSDKRECAQDWVGCFTTTAQIFRNGKTSNGREEIQEMIERSWDNVEWRHHKPRMVYVLGKGTNDVMVKGSTEYQFQDGRFHEGNWGAEISFVEVDGEWKIQKYTVVFV</sequence>
<dbReference type="EMBL" id="JAAOZQ010000138">
    <property type="protein sequence ID" value="KAF7516446.1"/>
    <property type="molecule type" value="Genomic_DNA"/>
</dbReference>
<dbReference type="SUPFAM" id="SSF54427">
    <property type="entry name" value="NTF2-like"/>
    <property type="match status" value="1"/>
</dbReference>
<organism evidence="1 2">
    <name type="scientific">Penicillium crustosum</name>
    <name type="common">Blue mold fungus</name>
    <dbReference type="NCBI Taxonomy" id="36656"/>
    <lineage>
        <taxon>Eukaryota</taxon>
        <taxon>Fungi</taxon>
        <taxon>Dikarya</taxon>
        <taxon>Ascomycota</taxon>
        <taxon>Pezizomycotina</taxon>
        <taxon>Eurotiomycetes</taxon>
        <taxon>Eurotiomycetidae</taxon>
        <taxon>Eurotiales</taxon>
        <taxon>Aspergillaceae</taxon>
        <taxon>Penicillium</taxon>
    </lineage>
</organism>
<name>A0A9P5KZ53_PENCR</name>
<dbReference type="AlphaFoldDB" id="A0A9P5KZ53"/>
<evidence type="ECO:0000313" key="1">
    <source>
        <dbReference type="EMBL" id="KAF7516446.1"/>
    </source>
</evidence>